<gene>
    <name evidence="1" type="ORF">EF806_04605</name>
</gene>
<dbReference type="EMBL" id="RXIF01000006">
    <property type="protein sequence ID" value="RZN64616.1"/>
    <property type="molecule type" value="Genomic_DNA"/>
</dbReference>
<reference evidence="1 2" key="1">
    <citation type="journal article" date="2019" name="Nat. Microbiol.">
        <title>Wide diversity of methane and short-chain alkane metabolisms in uncultured archaea.</title>
        <authorList>
            <person name="Borrel G."/>
            <person name="Adam P.S."/>
            <person name="McKay L.J."/>
            <person name="Chen L.X."/>
            <person name="Sierra-Garcia I.N."/>
            <person name="Sieber C.M."/>
            <person name="Letourneur Q."/>
            <person name="Ghozlane A."/>
            <person name="Andersen G.L."/>
            <person name="Li W.J."/>
            <person name="Hallam S.J."/>
            <person name="Muyzer G."/>
            <person name="de Oliveira V.M."/>
            <person name="Inskeep W.P."/>
            <person name="Banfield J.F."/>
            <person name="Gribaldo S."/>
        </authorList>
    </citation>
    <scope>NUCLEOTIDE SEQUENCE [LARGE SCALE GENOMIC DNA]</scope>
    <source>
        <strain evidence="1">NM1a</strain>
    </source>
</reference>
<comment type="caution">
    <text evidence="1">The sequence shown here is derived from an EMBL/GenBank/DDBJ whole genome shotgun (WGS) entry which is preliminary data.</text>
</comment>
<evidence type="ECO:0000313" key="2">
    <source>
        <dbReference type="Proteomes" id="UP000317158"/>
    </source>
</evidence>
<evidence type="ECO:0008006" key="3">
    <source>
        <dbReference type="Google" id="ProtNLM"/>
    </source>
</evidence>
<evidence type="ECO:0000313" key="1">
    <source>
        <dbReference type="EMBL" id="RZN64616.1"/>
    </source>
</evidence>
<organism evidence="1 2">
    <name type="scientific">Methanoliparum thermophilum</name>
    <dbReference type="NCBI Taxonomy" id="2491083"/>
    <lineage>
        <taxon>Archaea</taxon>
        <taxon>Methanobacteriati</taxon>
        <taxon>Methanobacteriota</taxon>
        <taxon>Candidatus Methanoliparia</taxon>
        <taxon>Candidatus Methanoliparales</taxon>
        <taxon>Candidatus Methanoliparaceae</taxon>
        <taxon>Candidatus Methanoliparum</taxon>
    </lineage>
</organism>
<name>A0A520KS43_METT2</name>
<sequence length="141" mass="16053">MNKKILSIFLIGVLLFASSVATAQSVKWKTYKNEKYNFSMKYPDDWNKNEISGDMYVAVTFSGPKTENIVVSISIIETEGPDNLTEKIITKNFSIGGITQKQIITVKNGRMYVITLIANREAFEEANDTYFKEMIKSFLIE</sequence>
<dbReference type="AlphaFoldDB" id="A0A520KS43"/>
<accession>A0A520KS43</accession>
<dbReference type="InterPro" id="IPR016123">
    <property type="entry name" value="Mog1/PsbP_a/b/a-sand"/>
</dbReference>
<dbReference type="Proteomes" id="UP000317158">
    <property type="component" value="Unassembled WGS sequence"/>
</dbReference>
<dbReference type="Gene3D" id="3.40.1000.10">
    <property type="entry name" value="Mog1/PsbP, alpha/beta/alpha sandwich"/>
    <property type="match status" value="2"/>
</dbReference>
<protein>
    <recommendedName>
        <fullName evidence="3">PsbP C-terminal domain-containing protein</fullName>
    </recommendedName>
</protein>
<dbReference type="SMR" id="A0A520KS43"/>
<proteinExistence type="predicted"/>
<dbReference type="SUPFAM" id="SSF55724">
    <property type="entry name" value="Mog1p/PsbP-like"/>
    <property type="match status" value="1"/>
</dbReference>